<keyword evidence="2" id="KW-1185">Reference proteome</keyword>
<dbReference type="EMBL" id="NRRV01000023">
    <property type="protein sequence ID" value="MBK1631204.1"/>
    <property type="molecule type" value="Genomic_DNA"/>
</dbReference>
<reference evidence="1 2" key="1">
    <citation type="journal article" date="2020" name="Microorganisms">
        <title>Osmotic Adaptation and Compatible Solute Biosynthesis of Phototrophic Bacteria as Revealed from Genome Analyses.</title>
        <authorList>
            <person name="Imhoff J.F."/>
            <person name="Rahn T."/>
            <person name="Kunzel S."/>
            <person name="Keller A."/>
            <person name="Neulinger S.C."/>
        </authorList>
    </citation>
    <scope>NUCLEOTIDE SEQUENCE [LARGE SCALE GENOMIC DNA]</scope>
    <source>
        <strain evidence="1 2">DSM 6210</strain>
    </source>
</reference>
<name>A0ABS1CH34_9GAMM</name>
<gene>
    <name evidence="1" type="ORF">CKO31_10730</name>
</gene>
<evidence type="ECO:0000313" key="2">
    <source>
        <dbReference type="Proteomes" id="UP000748752"/>
    </source>
</evidence>
<proteinExistence type="predicted"/>
<dbReference type="RefSeq" id="WP_200237042.1">
    <property type="nucleotide sequence ID" value="NZ_NRRV01000023.1"/>
</dbReference>
<sequence>MTSNDTLPAPALAELATLCERDEAGRHFTEVADWLDELETAGMIEIDRPIHEATGIPYGAEYWHLTITDAGLAAVEATND</sequence>
<evidence type="ECO:0000313" key="1">
    <source>
        <dbReference type="EMBL" id="MBK1631204.1"/>
    </source>
</evidence>
<evidence type="ECO:0008006" key="3">
    <source>
        <dbReference type="Google" id="ProtNLM"/>
    </source>
</evidence>
<protein>
    <recommendedName>
        <fullName evidence="3">ArsR family transcriptional regulator</fullName>
    </recommendedName>
</protein>
<comment type="caution">
    <text evidence="1">The sequence shown here is derived from an EMBL/GenBank/DDBJ whole genome shotgun (WGS) entry which is preliminary data.</text>
</comment>
<accession>A0ABS1CH34</accession>
<dbReference type="Proteomes" id="UP000748752">
    <property type="component" value="Unassembled WGS sequence"/>
</dbReference>
<organism evidence="1 2">
    <name type="scientific">Thiohalocapsa halophila</name>
    <dbReference type="NCBI Taxonomy" id="69359"/>
    <lineage>
        <taxon>Bacteria</taxon>
        <taxon>Pseudomonadati</taxon>
        <taxon>Pseudomonadota</taxon>
        <taxon>Gammaproteobacteria</taxon>
        <taxon>Chromatiales</taxon>
        <taxon>Chromatiaceae</taxon>
        <taxon>Thiohalocapsa</taxon>
    </lineage>
</organism>